<dbReference type="RefSeq" id="WP_170285286.1">
    <property type="nucleotide sequence ID" value="NZ_VIXA01000001.1"/>
</dbReference>
<reference evidence="3 4" key="1">
    <citation type="submission" date="2019-06" db="EMBL/GenBank/DDBJ databases">
        <title>Sequencing the genomes of 1000 actinobacteria strains.</title>
        <authorList>
            <person name="Klenk H.-P."/>
        </authorList>
    </citation>
    <scope>NUCLEOTIDE SEQUENCE [LARGE SCALE GENOMIC DNA]</scope>
    <source>
        <strain evidence="3 4">DSM 102131</strain>
    </source>
</reference>
<sequence length="220" mass="23567">MSIDHSDRLALPGMPDQGELARQLSMLEARRFRGSHWLSADEVAVVIRTADDRIALLVNELERQRRENHGLLSQVEMLRHGTLPSNAPQGPDPMAVELAMRAQDEANRTIGEASAEGAEIIADARRQADEILAEAHRRAGDLSTSGPVGPVGPAGMPSPEVQRRLQELEERHAAALAAVAAAQQQLDRWQAHLSAQSEQLRADAAAAGGASAQLRAVLGG</sequence>
<dbReference type="Proteomes" id="UP000319927">
    <property type="component" value="Unassembled WGS sequence"/>
</dbReference>
<keyword evidence="1" id="KW-0175">Coiled coil</keyword>
<gene>
    <name evidence="3" type="ORF">FHX75_111011</name>
</gene>
<evidence type="ECO:0000256" key="2">
    <source>
        <dbReference type="SAM" id="MobiDB-lite"/>
    </source>
</evidence>
<keyword evidence="4" id="KW-1185">Reference proteome</keyword>
<dbReference type="AlphaFoldDB" id="A0A561WVH0"/>
<feature type="coiled-coil region" evidence="1">
    <location>
        <begin position="165"/>
        <end position="199"/>
    </location>
</feature>
<feature type="coiled-coil region" evidence="1">
    <location>
        <begin position="47"/>
        <end position="74"/>
    </location>
</feature>
<name>A0A561WVH0_9ACTN</name>
<evidence type="ECO:0000313" key="3">
    <source>
        <dbReference type="EMBL" id="TWG27862.1"/>
    </source>
</evidence>
<protein>
    <submittedName>
        <fullName evidence="3">Uncharacterized protein</fullName>
    </submittedName>
</protein>
<proteinExistence type="predicted"/>
<accession>A0A561WVH0</accession>
<evidence type="ECO:0000313" key="4">
    <source>
        <dbReference type="Proteomes" id="UP000319927"/>
    </source>
</evidence>
<comment type="caution">
    <text evidence="3">The sequence shown here is derived from an EMBL/GenBank/DDBJ whole genome shotgun (WGS) entry which is preliminary data.</text>
</comment>
<organism evidence="3 4">
    <name type="scientific">Micromonospora palomenae</name>
    <dbReference type="NCBI Taxonomy" id="1461247"/>
    <lineage>
        <taxon>Bacteria</taxon>
        <taxon>Bacillati</taxon>
        <taxon>Actinomycetota</taxon>
        <taxon>Actinomycetes</taxon>
        <taxon>Micromonosporales</taxon>
        <taxon>Micromonosporaceae</taxon>
        <taxon>Micromonospora</taxon>
    </lineage>
</organism>
<evidence type="ECO:0000256" key="1">
    <source>
        <dbReference type="SAM" id="Coils"/>
    </source>
</evidence>
<dbReference type="EMBL" id="VIXA01000001">
    <property type="protein sequence ID" value="TWG27862.1"/>
    <property type="molecule type" value="Genomic_DNA"/>
</dbReference>
<feature type="region of interest" description="Disordered" evidence="2">
    <location>
        <begin position="137"/>
        <end position="159"/>
    </location>
</feature>
<feature type="compositionally biased region" description="Low complexity" evidence="2">
    <location>
        <begin position="145"/>
        <end position="159"/>
    </location>
</feature>